<organism evidence="1 2">
    <name type="scientific">Azospirillum oryzae</name>
    <dbReference type="NCBI Taxonomy" id="286727"/>
    <lineage>
        <taxon>Bacteria</taxon>
        <taxon>Pseudomonadati</taxon>
        <taxon>Pseudomonadota</taxon>
        <taxon>Alphaproteobacteria</taxon>
        <taxon>Rhodospirillales</taxon>
        <taxon>Azospirillaceae</taxon>
        <taxon>Azospirillum</taxon>
    </lineage>
</organism>
<protein>
    <submittedName>
        <fullName evidence="1">Formylmethanofuran dehydrogenase, subunit C</fullName>
    </submittedName>
</protein>
<reference evidence="1 2" key="1">
    <citation type="submission" date="2017-04" db="EMBL/GenBank/DDBJ databases">
        <authorList>
            <person name="Afonso C.L."/>
            <person name="Miller P.J."/>
            <person name="Scott M.A."/>
            <person name="Spackman E."/>
            <person name="Goraichik I."/>
            <person name="Dimitrov K.M."/>
            <person name="Suarez D.L."/>
            <person name="Swayne D.E."/>
        </authorList>
    </citation>
    <scope>NUCLEOTIDE SEQUENCE [LARGE SCALE GENOMIC DNA]</scope>
    <source>
        <strain evidence="1 2">A2P</strain>
    </source>
</reference>
<dbReference type="NCBIfam" id="TIGR03122">
    <property type="entry name" value="one_C_dehyd_C"/>
    <property type="match status" value="1"/>
</dbReference>
<evidence type="ECO:0000313" key="2">
    <source>
        <dbReference type="Proteomes" id="UP000192936"/>
    </source>
</evidence>
<dbReference type="GO" id="GO:0018493">
    <property type="term" value="F:formylmethanofuran dehydrogenase activity"/>
    <property type="evidence" value="ECO:0007669"/>
    <property type="project" value="InterPro"/>
</dbReference>
<dbReference type="PANTHER" id="PTHR39673">
    <property type="entry name" value="TUNGSTEN FORMYLMETHANOFURAN DEHYDROGENASE, SUBUNIT C (FWDC)"/>
    <property type="match status" value="1"/>
</dbReference>
<dbReference type="Gene3D" id="2.160.20.60">
    <property type="entry name" value="Glutamate synthase, alpha subunit, C-terminal domain"/>
    <property type="match status" value="1"/>
</dbReference>
<dbReference type="GO" id="GO:0046914">
    <property type="term" value="F:transition metal ion binding"/>
    <property type="evidence" value="ECO:0007669"/>
    <property type="project" value="InterPro"/>
</dbReference>
<dbReference type="SUPFAM" id="SSF69336">
    <property type="entry name" value="Alpha subunit of glutamate synthase, C-terminal domain"/>
    <property type="match status" value="1"/>
</dbReference>
<dbReference type="RefSeq" id="WP_085083043.1">
    <property type="nucleotide sequence ID" value="NZ_FXAK01000001.1"/>
</dbReference>
<dbReference type="PANTHER" id="PTHR39673:SF5">
    <property type="entry name" value="TUNGSTEN-CONTAINING FORMYLMETHANOFURAN DEHYDROGENASE 2 SUBUNIT C"/>
    <property type="match status" value="1"/>
</dbReference>
<dbReference type="EMBL" id="FXAK01000001">
    <property type="protein sequence ID" value="SMF23211.1"/>
    <property type="molecule type" value="Genomic_DNA"/>
</dbReference>
<dbReference type="STRING" id="286727.SAMN02982917_1124"/>
<dbReference type="InterPro" id="IPR036485">
    <property type="entry name" value="Glu_synth_asu_C_sf"/>
</dbReference>
<evidence type="ECO:0000313" key="1">
    <source>
        <dbReference type="EMBL" id="SMF23211.1"/>
    </source>
</evidence>
<dbReference type="Proteomes" id="UP000192936">
    <property type="component" value="Unassembled WGS sequence"/>
</dbReference>
<gene>
    <name evidence="1" type="ORF">SAMN02982917_1124</name>
</gene>
<name>A0A1X7DX45_9PROT</name>
<dbReference type="AlphaFoldDB" id="A0A1X7DX45"/>
<sequence>MSGLTLTFRGDAGTIVDMSSLLPDRLAGQTAEDIAGLPLPCGGGVTTVGEMFELSTGDAAEAMLIRPGEAVLHRIGAGMASGRILVEGDVGSHAGAGMSGGLLRITGNAGDALGGALPGLPLGMRGGLISVGGSAGDRVAERMRRGIVLVDGMVGVYAAGFMIAGTLAAGGGCGPHPGFGMRRGTLLMGRRQDAVPDGFADGGTRDWLFLHLLRRGLEGTGSWFERAGTTRAHRFIGDLAEGGHGEILAMV</sequence>
<accession>A0A1X7DX45</accession>
<dbReference type="InterPro" id="IPR017550">
    <property type="entry name" value="Formylmethanofuran_DH_suC"/>
</dbReference>
<dbReference type="GO" id="GO:0015948">
    <property type="term" value="P:methanogenesis"/>
    <property type="evidence" value="ECO:0007669"/>
    <property type="project" value="InterPro"/>
</dbReference>
<proteinExistence type="predicted"/>
<dbReference type="OrthoDB" id="7302713at2"/>